<proteinExistence type="predicted"/>
<dbReference type="Proteomes" id="UP001302020">
    <property type="component" value="Chromosome"/>
</dbReference>
<name>A0ABZ0JLN4_9XANT</name>
<evidence type="ECO:0000313" key="2">
    <source>
        <dbReference type="Proteomes" id="UP001302020"/>
    </source>
</evidence>
<dbReference type="RefSeq" id="WP_317844073.1">
    <property type="nucleotide sequence ID" value="NZ_CP126170.1"/>
</dbReference>
<sequence>MTTELINELRSAAATLRKPLFPRGEALSTDLTAADLLERAADSLEALRAISSTVERTTGQLARPSWLEGGEEAVAIAIEDGLVPGYDAASERALGVLDVIAENLFDRVRRGVLTPAQAAAKVRRHTAELRDMLTGASEAQP</sequence>
<reference evidence="1 2" key="1">
    <citation type="submission" date="2023-05" db="EMBL/GenBank/DDBJ databases">
        <title>Xanthomonas rydalmerenesis sp. nov., a novel Xanthomonas species isolated from Fragaria x ananassa.</title>
        <authorList>
            <person name="McKnight D.J.E."/>
            <person name="Wong-Bajracharya J."/>
            <person name="Okoh E.B."/>
            <person name="Snijders F."/>
            <person name="Lidbetter F."/>
            <person name="Webster J."/>
            <person name="Djordjevic S.P."/>
            <person name="Bogema D.R."/>
            <person name="Chapman T.A."/>
        </authorList>
    </citation>
    <scope>NUCLEOTIDE SEQUENCE [LARGE SCALE GENOMIC DNA]</scope>
    <source>
        <strain evidence="1 2">DAR34883</strain>
    </source>
</reference>
<keyword evidence="2" id="KW-1185">Reference proteome</keyword>
<organism evidence="1 2">
    <name type="scientific">Xanthomonas rydalmerensis</name>
    <dbReference type="NCBI Taxonomy" id="3046274"/>
    <lineage>
        <taxon>Bacteria</taxon>
        <taxon>Pseudomonadati</taxon>
        <taxon>Pseudomonadota</taxon>
        <taxon>Gammaproteobacteria</taxon>
        <taxon>Lysobacterales</taxon>
        <taxon>Lysobacteraceae</taxon>
        <taxon>Xanthomonas</taxon>
    </lineage>
</organism>
<accession>A0ABZ0JLN4</accession>
<dbReference type="EMBL" id="CP126172">
    <property type="protein sequence ID" value="WOS40705.1"/>
    <property type="molecule type" value="Genomic_DNA"/>
</dbReference>
<protein>
    <submittedName>
        <fullName evidence="1">Uncharacterized protein</fullName>
    </submittedName>
</protein>
<gene>
    <name evidence="1" type="ORF">QN243_20305</name>
</gene>
<evidence type="ECO:0000313" key="1">
    <source>
        <dbReference type="EMBL" id="WOS40705.1"/>
    </source>
</evidence>